<feature type="region of interest" description="Disordered" evidence="1">
    <location>
        <begin position="111"/>
        <end position="174"/>
    </location>
</feature>
<dbReference type="Proteomes" id="UP000784294">
    <property type="component" value="Unassembled WGS sequence"/>
</dbReference>
<comment type="caution">
    <text evidence="2">The sequence shown here is derived from an EMBL/GenBank/DDBJ whole genome shotgun (WGS) entry which is preliminary data.</text>
</comment>
<proteinExistence type="predicted"/>
<feature type="region of interest" description="Disordered" evidence="1">
    <location>
        <begin position="59"/>
        <end position="92"/>
    </location>
</feature>
<keyword evidence="3" id="KW-1185">Reference proteome</keyword>
<feature type="region of interest" description="Disordered" evidence="1">
    <location>
        <begin position="203"/>
        <end position="245"/>
    </location>
</feature>
<dbReference type="AlphaFoldDB" id="A0A3S5CHK3"/>
<feature type="compositionally biased region" description="Basic and acidic residues" evidence="1">
    <location>
        <begin position="234"/>
        <end position="245"/>
    </location>
</feature>
<reference evidence="2" key="1">
    <citation type="submission" date="2018-11" db="EMBL/GenBank/DDBJ databases">
        <authorList>
            <consortium name="Pathogen Informatics"/>
        </authorList>
    </citation>
    <scope>NUCLEOTIDE SEQUENCE</scope>
</reference>
<evidence type="ECO:0000313" key="3">
    <source>
        <dbReference type="Proteomes" id="UP000784294"/>
    </source>
</evidence>
<dbReference type="EMBL" id="CAAALY010005102">
    <property type="protein sequence ID" value="VEL08935.1"/>
    <property type="molecule type" value="Genomic_DNA"/>
</dbReference>
<gene>
    <name evidence="2" type="ORF">PXEA_LOCUS2375</name>
</gene>
<name>A0A3S5CHK3_9PLAT</name>
<feature type="compositionally biased region" description="Acidic residues" evidence="1">
    <location>
        <begin position="207"/>
        <end position="218"/>
    </location>
</feature>
<accession>A0A3S5CHK3</accession>
<sequence length="275" mass="30871">MPAGTCCLRQTSDHVTTIRGEHDRSDQTTGLKEKQLDPLEVEFLPDDFEVDRSNTRFWTPPALSSQVFPSGQPRFSALDSPPGVRNASDLDEPGSLAGALSIGAISMVTGVSCYDDEDEPGSDNNDHFEHDEVDDSEELGQKSCEGQFEHDRRTGGADKQKTPKKLHSEEESVQKVTVITNENSGSNDISAYRELISQTGHLKADQADEDWGDGEEETELQKRERVEEEMECEPGVKEKEEELKGSSDAIHKRLVRFNQIWLQYEMYLNCENFLT</sequence>
<protein>
    <submittedName>
        <fullName evidence="2">Uncharacterized protein</fullName>
    </submittedName>
</protein>
<evidence type="ECO:0000256" key="1">
    <source>
        <dbReference type="SAM" id="MobiDB-lite"/>
    </source>
</evidence>
<feature type="compositionally biased region" description="Basic and acidic residues" evidence="1">
    <location>
        <begin position="147"/>
        <end position="173"/>
    </location>
</feature>
<organism evidence="2 3">
    <name type="scientific">Protopolystoma xenopodis</name>
    <dbReference type="NCBI Taxonomy" id="117903"/>
    <lineage>
        <taxon>Eukaryota</taxon>
        <taxon>Metazoa</taxon>
        <taxon>Spiralia</taxon>
        <taxon>Lophotrochozoa</taxon>
        <taxon>Platyhelminthes</taxon>
        <taxon>Monogenea</taxon>
        <taxon>Polyopisthocotylea</taxon>
        <taxon>Polystomatidea</taxon>
        <taxon>Polystomatidae</taxon>
        <taxon>Protopolystoma</taxon>
    </lineage>
</organism>
<evidence type="ECO:0000313" key="2">
    <source>
        <dbReference type="EMBL" id="VEL08935.1"/>
    </source>
</evidence>